<accession>A0A5B8RE73</accession>
<name>A0A5B8RE73_9ZZZZ</name>
<dbReference type="EMBL" id="MN079093">
    <property type="protein sequence ID" value="QEA05037.1"/>
    <property type="molecule type" value="Genomic_DNA"/>
</dbReference>
<dbReference type="Pfam" id="PF11333">
    <property type="entry name" value="DUF3135"/>
    <property type="match status" value="1"/>
</dbReference>
<reference evidence="2" key="1">
    <citation type="submission" date="2019-06" db="EMBL/GenBank/DDBJ databases">
        <authorList>
            <person name="Murdoch R.W."/>
            <person name="Fathepure B."/>
        </authorList>
    </citation>
    <scope>NUCLEOTIDE SEQUENCE</scope>
</reference>
<proteinExistence type="predicted"/>
<organism evidence="2">
    <name type="scientific">uncultured organism</name>
    <dbReference type="NCBI Taxonomy" id="155900"/>
    <lineage>
        <taxon>unclassified sequences</taxon>
        <taxon>environmental samples</taxon>
    </lineage>
</organism>
<gene>
    <name evidence="2" type="ORF">KBTEX_01356</name>
</gene>
<protein>
    <recommendedName>
        <fullName evidence="3">DUF3135 domain-containing protein</fullName>
    </recommendedName>
</protein>
<sequence length="111" mass="12894">MGGERFDFDEWAELARSRPEAFEHRRRAALEAAIMALPGRRTVRLRRLQWRIDRERERAANPVDACVRLHRMMWRSFAGPGGLTERLNALAGEPAPPRPPGRILPFPSRRR</sequence>
<evidence type="ECO:0008006" key="3">
    <source>
        <dbReference type="Google" id="ProtNLM"/>
    </source>
</evidence>
<dbReference type="AlphaFoldDB" id="A0A5B8RE73"/>
<dbReference type="InterPro" id="IPR021482">
    <property type="entry name" value="DUF3135"/>
</dbReference>
<evidence type="ECO:0000313" key="2">
    <source>
        <dbReference type="EMBL" id="QEA05037.1"/>
    </source>
</evidence>
<feature type="region of interest" description="Disordered" evidence="1">
    <location>
        <begin position="88"/>
        <end position="111"/>
    </location>
</feature>
<evidence type="ECO:0000256" key="1">
    <source>
        <dbReference type="SAM" id="MobiDB-lite"/>
    </source>
</evidence>